<gene>
    <name evidence="1" type="ORF">OCBIM_22022405mg</name>
</gene>
<sequence length="56" mass="6482">MWHIRFLVRRFKLFKQTLVVSKQSQICLNIEHIIAVTKADVMDNSVESLVHTNGSV</sequence>
<proteinExistence type="predicted"/>
<dbReference type="EMBL" id="KQ419215">
    <property type="protein sequence ID" value="KOF84251.1"/>
    <property type="molecule type" value="Genomic_DNA"/>
</dbReference>
<accession>A0A0L8H4M9</accession>
<name>A0A0L8H4M9_OCTBM</name>
<protein>
    <submittedName>
        <fullName evidence="1">Uncharacterized protein</fullName>
    </submittedName>
</protein>
<organism evidence="1">
    <name type="scientific">Octopus bimaculoides</name>
    <name type="common">California two-spotted octopus</name>
    <dbReference type="NCBI Taxonomy" id="37653"/>
    <lineage>
        <taxon>Eukaryota</taxon>
        <taxon>Metazoa</taxon>
        <taxon>Spiralia</taxon>
        <taxon>Lophotrochozoa</taxon>
        <taxon>Mollusca</taxon>
        <taxon>Cephalopoda</taxon>
        <taxon>Coleoidea</taxon>
        <taxon>Octopodiformes</taxon>
        <taxon>Octopoda</taxon>
        <taxon>Incirrata</taxon>
        <taxon>Octopodidae</taxon>
        <taxon>Octopus</taxon>
    </lineage>
</organism>
<reference evidence="1" key="1">
    <citation type="submission" date="2015-07" db="EMBL/GenBank/DDBJ databases">
        <title>MeaNS - Measles Nucleotide Surveillance Program.</title>
        <authorList>
            <person name="Tran T."/>
            <person name="Druce J."/>
        </authorList>
    </citation>
    <scope>NUCLEOTIDE SEQUENCE</scope>
    <source>
        <strain evidence="1">UCB-OBI-ISO-001</strain>
        <tissue evidence="1">Gonad</tissue>
    </source>
</reference>
<dbReference type="AlphaFoldDB" id="A0A0L8H4M9"/>
<evidence type="ECO:0000313" key="1">
    <source>
        <dbReference type="EMBL" id="KOF84251.1"/>
    </source>
</evidence>